<evidence type="ECO:0000256" key="9">
    <source>
        <dbReference type="ARBA" id="ARBA00023136"/>
    </source>
</evidence>
<feature type="transmembrane region" description="Helical" evidence="11">
    <location>
        <begin position="197"/>
        <end position="222"/>
    </location>
</feature>
<evidence type="ECO:0000256" key="8">
    <source>
        <dbReference type="ARBA" id="ARBA00023125"/>
    </source>
</evidence>
<evidence type="ECO:0000313" key="13">
    <source>
        <dbReference type="EMBL" id="BET38244.1"/>
    </source>
</evidence>
<proteinExistence type="inferred from homology"/>
<dbReference type="Pfam" id="PF02687">
    <property type="entry name" value="FtsX"/>
    <property type="match status" value="1"/>
</dbReference>
<dbReference type="EMBL" id="AP028955">
    <property type="protein sequence ID" value="BET38244.1"/>
    <property type="molecule type" value="Genomic_DNA"/>
</dbReference>
<keyword evidence="5" id="KW-0815">Transposition</keyword>
<keyword evidence="10" id="KW-0233">DNA recombination</keyword>
<dbReference type="Proteomes" id="UP001473424">
    <property type="component" value="Chromosome"/>
</dbReference>
<keyword evidence="8" id="KW-0238">DNA-binding</keyword>
<dbReference type="PANTHER" id="PTHR30287">
    <property type="entry name" value="MEMBRANE COMPONENT OF PREDICTED ABC SUPERFAMILY METABOLITE UPTAKE TRANSPORTER"/>
    <property type="match status" value="1"/>
</dbReference>
<evidence type="ECO:0000256" key="5">
    <source>
        <dbReference type="ARBA" id="ARBA00022578"/>
    </source>
</evidence>
<organism evidence="13 14">
    <name type="scientific">Spiroplasma ixodetis</name>
    <dbReference type="NCBI Taxonomy" id="2141"/>
    <lineage>
        <taxon>Bacteria</taxon>
        <taxon>Bacillati</taxon>
        <taxon>Mycoplasmatota</taxon>
        <taxon>Mollicutes</taxon>
        <taxon>Entomoplasmatales</taxon>
        <taxon>Spiroplasmataceae</taxon>
        <taxon>Spiroplasma</taxon>
    </lineage>
</organism>
<name>A0ABM8JLT6_9MOLU</name>
<comment type="function">
    <text evidence="1">Required for the transposition of the insertion element.</text>
</comment>
<dbReference type="InterPro" id="IPR001207">
    <property type="entry name" value="Transposase_mutator"/>
</dbReference>
<evidence type="ECO:0000259" key="12">
    <source>
        <dbReference type="Pfam" id="PF02687"/>
    </source>
</evidence>
<evidence type="ECO:0000256" key="10">
    <source>
        <dbReference type="ARBA" id="ARBA00023172"/>
    </source>
</evidence>
<keyword evidence="7 11" id="KW-1133">Transmembrane helix</keyword>
<dbReference type="Pfam" id="PF00872">
    <property type="entry name" value="Transposase_mut"/>
    <property type="match status" value="1"/>
</dbReference>
<evidence type="ECO:0000256" key="6">
    <source>
        <dbReference type="ARBA" id="ARBA00022692"/>
    </source>
</evidence>
<keyword evidence="14" id="KW-1185">Reference proteome</keyword>
<evidence type="ECO:0000256" key="2">
    <source>
        <dbReference type="ARBA" id="ARBA00004651"/>
    </source>
</evidence>
<feature type="domain" description="ABC3 transporter permease C-terminal" evidence="12">
    <location>
        <begin position="200"/>
        <end position="319"/>
    </location>
</feature>
<comment type="similarity">
    <text evidence="3">Belongs to the transposase mutator family.</text>
</comment>
<keyword evidence="4" id="KW-1003">Cell membrane</keyword>
<evidence type="ECO:0000256" key="7">
    <source>
        <dbReference type="ARBA" id="ARBA00022989"/>
    </source>
</evidence>
<dbReference type="InterPro" id="IPR003838">
    <property type="entry name" value="ABC3_permease_C"/>
</dbReference>
<feature type="transmembrane region" description="Helical" evidence="11">
    <location>
        <begin position="287"/>
        <end position="313"/>
    </location>
</feature>
<protein>
    <recommendedName>
        <fullName evidence="12">ABC3 transporter permease C-terminal domain-containing protein</fullName>
    </recommendedName>
</protein>
<dbReference type="InterPro" id="IPR038766">
    <property type="entry name" value="Membrane_comp_ABC_pdt"/>
</dbReference>
<keyword evidence="9 11" id="KW-0472">Membrane</keyword>
<evidence type="ECO:0000256" key="11">
    <source>
        <dbReference type="SAM" id="Phobius"/>
    </source>
</evidence>
<evidence type="ECO:0000256" key="1">
    <source>
        <dbReference type="ARBA" id="ARBA00002190"/>
    </source>
</evidence>
<keyword evidence="6 11" id="KW-0812">Transmembrane</keyword>
<accession>A0ABM8JLT6</accession>
<sequence>MSKKQNINNNDPISKAVDLLLENTEDLTTFFKEEGLYKELTKRLVEKMFNSEMQNYLGYEKNQHNTSENARNGISSKKFRIFKNLCIFLKSLLKSFNEYQDFLNQLNDPVIFKLNQVFENENPIFNFKFSNSQSLPDITNSFSTSQMYGDYSAFGLNGGTDGSGTYQGYGAGSAVNITPQDIHHQLLNQITALFDTVLVAFIIFSLIISFFIILLTSNLVIYENRKKIATMKTLGYSDAKISNIVIGMYLPVIAVMFVIGFPVGWIIVKFILNYLAANTTWVLPLFFVWWLPLVVGLIVFDIYATTFIIDWYAMKKINPIKTLNEID</sequence>
<comment type="subcellular location">
    <subcellularLocation>
        <location evidence="2">Cell membrane</location>
        <topology evidence="2">Multi-pass membrane protein</topology>
    </subcellularLocation>
</comment>
<feature type="transmembrane region" description="Helical" evidence="11">
    <location>
        <begin position="243"/>
        <end position="267"/>
    </location>
</feature>
<dbReference type="PANTHER" id="PTHR30287:SF2">
    <property type="entry name" value="BLL1001 PROTEIN"/>
    <property type="match status" value="1"/>
</dbReference>
<evidence type="ECO:0000313" key="14">
    <source>
        <dbReference type="Proteomes" id="UP001473424"/>
    </source>
</evidence>
<reference evidence="14" key="1">
    <citation type="journal article" date="2024" name="FEMS Microbiol. Lett.">
        <title>Genomic insights into Spiroplasma endosymbionts that induce male-killing and protective phenotypes in the pea aphid.</title>
        <authorList>
            <person name="Arai H."/>
            <person name="Legeai F."/>
            <person name="Kageyama D."/>
            <person name="Sugio A."/>
            <person name="Simon J.C."/>
        </authorList>
    </citation>
    <scope>NUCLEOTIDE SEQUENCE [LARGE SCALE GENOMIC DNA]</scope>
    <source>
        <strain evidence="14">sAp269</strain>
    </source>
</reference>
<evidence type="ECO:0000256" key="4">
    <source>
        <dbReference type="ARBA" id="ARBA00022475"/>
    </source>
</evidence>
<evidence type="ECO:0000256" key="3">
    <source>
        <dbReference type="ARBA" id="ARBA00010961"/>
    </source>
</evidence>
<gene>
    <name evidence="13" type="ORF">SAP269_08330</name>
</gene>